<evidence type="ECO:0000256" key="3">
    <source>
        <dbReference type="ARBA" id="ARBA00012132"/>
    </source>
</evidence>
<feature type="transmembrane region" description="Helical" evidence="11">
    <location>
        <begin position="849"/>
        <end position="867"/>
    </location>
</feature>
<comment type="caution">
    <text evidence="12">The sequence shown here is derived from an EMBL/GenBank/DDBJ whole genome shotgun (WGS) entry which is preliminary data.</text>
</comment>
<comment type="similarity">
    <text evidence="2">Belongs to the polyprenol kinase family.</text>
</comment>
<keyword evidence="5 11" id="KW-0812">Transmembrane</keyword>
<name>A0A9P4QIG9_9PEZI</name>
<evidence type="ECO:0000256" key="2">
    <source>
        <dbReference type="ARBA" id="ARBA00010794"/>
    </source>
</evidence>
<evidence type="ECO:0000313" key="12">
    <source>
        <dbReference type="EMBL" id="KAF2725509.1"/>
    </source>
</evidence>
<evidence type="ECO:0000256" key="4">
    <source>
        <dbReference type="ARBA" id="ARBA00022679"/>
    </source>
</evidence>
<dbReference type="Proteomes" id="UP000799441">
    <property type="component" value="Unassembled WGS sequence"/>
</dbReference>
<dbReference type="EMBL" id="MU003767">
    <property type="protein sequence ID" value="KAF2725509.1"/>
    <property type="molecule type" value="Genomic_DNA"/>
</dbReference>
<accession>A0A9P4QIG9</accession>
<feature type="compositionally biased region" description="Acidic residues" evidence="10">
    <location>
        <begin position="459"/>
        <end position="468"/>
    </location>
</feature>
<evidence type="ECO:0000256" key="10">
    <source>
        <dbReference type="SAM" id="MobiDB-lite"/>
    </source>
</evidence>
<evidence type="ECO:0000256" key="11">
    <source>
        <dbReference type="SAM" id="Phobius"/>
    </source>
</evidence>
<comment type="subcellular location">
    <subcellularLocation>
        <location evidence="1">Endoplasmic reticulum membrane</location>
        <topology evidence="1">Multi-pass membrane protein</topology>
    </subcellularLocation>
</comment>
<dbReference type="AlphaFoldDB" id="A0A9P4QIG9"/>
<dbReference type="PANTHER" id="PTHR13205:SF15">
    <property type="entry name" value="DOLICHOL KINASE"/>
    <property type="match status" value="1"/>
</dbReference>
<feature type="transmembrane region" description="Helical" evidence="11">
    <location>
        <begin position="391"/>
        <end position="412"/>
    </location>
</feature>
<feature type="compositionally biased region" description="Basic and acidic residues" evidence="10">
    <location>
        <begin position="9"/>
        <end position="24"/>
    </location>
</feature>
<keyword evidence="4" id="KW-0808">Transferase</keyword>
<feature type="transmembrane region" description="Helical" evidence="11">
    <location>
        <begin position="701"/>
        <end position="731"/>
    </location>
</feature>
<feature type="compositionally biased region" description="Polar residues" evidence="10">
    <location>
        <begin position="71"/>
        <end position="83"/>
    </location>
</feature>
<dbReference type="OrthoDB" id="377083at2759"/>
<dbReference type="PANTHER" id="PTHR13205">
    <property type="entry name" value="TRANSMEMBRANE PROTEIN 15-RELATED"/>
    <property type="match status" value="1"/>
</dbReference>
<feature type="region of interest" description="Disordered" evidence="10">
    <location>
        <begin position="1"/>
        <end position="140"/>
    </location>
</feature>
<feature type="transmembrane region" description="Helical" evidence="11">
    <location>
        <begin position="570"/>
        <end position="592"/>
    </location>
</feature>
<dbReference type="GO" id="GO:0005789">
    <property type="term" value="C:endoplasmic reticulum membrane"/>
    <property type="evidence" value="ECO:0007669"/>
    <property type="project" value="UniProtKB-SubCell"/>
</dbReference>
<reference evidence="12" key="1">
    <citation type="journal article" date="2020" name="Stud. Mycol.">
        <title>101 Dothideomycetes genomes: a test case for predicting lifestyles and emergence of pathogens.</title>
        <authorList>
            <person name="Haridas S."/>
            <person name="Albert R."/>
            <person name="Binder M."/>
            <person name="Bloem J."/>
            <person name="Labutti K."/>
            <person name="Salamov A."/>
            <person name="Andreopoulos B."/>
            <person name="Baker S."/>
            <person name="Barry K."/>
            <person name="Bills G."/>
            <person name="Bluhm B."/>
            <person name="Cannon C."/>
            <person name="Castanera R."/>
            <person name="Culley D."/>
            <person name="Daum C."/>
            <person name="Ezra D."/>
            <person name="Gonzalez J."/>
            <person name="Henrissat B."/>
            <person name="Kuo A."/>
            <person name="Liang C."/>
            <person name="Lipzen A."/>
            <person name="Lutzoni F."/>
            <person name="Magnuson J."/>
            <person name="Mondo S."/>
            <person name="Nolan M."/>
            <person name="Ohm R."/>
            <person name="Pangilinan J."/>
            <person name="Park H.-J."/>
            <person name="Ramirez L."/>
            <person name="Alfaro M."/>
            <person name="Sun H."/>
            <person name="Tritt A."/>
            <person name="Yoshinaga Y."/>
            <person name="Zwiers L.-H."/>
            <person name="Turgeon B."/>
            <person name="Goodwin S."/>
            <person name="Spatafora J."/>
            <person name="Crous P."/>
            <person name="Grigoriev I."/>
        </authorList>
    </citation>
    <scope>NUCLEOTIDE SEQUENCE</scope>
    <source>
        <strain evidence="12">CBS 116435</strain>
    </source>
</reference>
<keyword evidence="13" id="KW-1185">Reference proteome</keyword>
<evidence type="ECO:0000256" key="6">
    <source>
        <dbReference type="ARBA" id="ARBA00022777"/>
    </source>
</evidence>
<feature type="transmembrane region" description="Helical" evidence="11">
    <location>
        <begin position="354"/>
        <end position="379"/>
    </location>
</feature>
<dbReference type="GO" id="GO:0004168">
    <property type="term" value="F:dolichol kinase activity"/>
    <property type="evidence" value="ECO:0007669"/>
    <property type="project" value="UniProtKB-EC"/>
</dbReference>
<protein>
    <recommendedName>
        <fullName evidence="3">dolichol kinase</fullName>
        <ecNumber evidence="3">2.7.1.108</ecNumber>
    </recommendedName>
</protein>
<evidence type="ECO:0000256" key="7">
    <source>
        <dbReference type="ARBA" id="ARBA00022824"/>
    </source>
</evidence>
<keyword evidence="9 11" id="KW-0472">Membrane</keyword>
<organism evidence="12 13">
    <name type="scientific">Polychaeton citri CBS 116435</name>
    <dbReference type="NCBI Taxonomy" id="1314669"/>
    <lineage>
        <taxon>Eukaryota</taxon>
        <taxon>Fungi</taxon>
        <taxon>Dikarya</taxon>
        <taxon>Ascomycota</taxon>
        <taxon>Pezizomycotina</taxon>
        <taxon>Dothideomycetes</taxon>
        <taxon>Dothideomycetidae</taxon>
        <taxon>Capnodiales</taxon>
        <taxon>Capnodiaceae</taxon>
        <taxon>Polychaeton</taxon>
    </lineage>
</organism>
<feature type="transmembrane region" description="Helical" evidence="11">
    <location>
        <begin position="665"/>
        <end position="689"/>
    </location>
</feature>
<keyword evidence="7" id="KW-0256">Endoplasmic reticulum</keyword>
<gene>
    <name evidence="12" type="ORF">K431DRAFT_280884</name>
</gene>
<evidence type="ECO:0000256" key="8">
    <source>
        <dbReference type="ARBA" id="ARBA00022989"/>
    </source>
</evidence>
<keyword evidence="8 11" id="KW-1133">Transmembrane helix</keyword>
<dbReference type="InterPro" id="IPR032974">
    <property type="entry name" value="Polypren_kinase"/>
</dbReference>
<keyword evidence="6" id="KW-0418">Kinase</keyword>
<evidence type="ECO:0000256" key="9">
    <source>
        <dbReference type="ARBA" id="ARBA00023136"/>
    </source>
</evidence>
<proteinExistence type="inferred from homology"/>
<dbReference type="GO" id="GO:0043048">
    <property type="term" value="P:dolichyl monophosphate biosynthetic process"/>
    <property type="evidence" value="ECO:0007669"/>
    <property type="project" value="TreeGrafter"/>
</dbReference>
<evidence type="ECO:0000256" key="1">
    <source>
        <dbReference type="ARBA" id="ARBA00004477"/>
    </source>
</evidence>
<feature type="transmembrane region" description="Helical" evidence="11">
    <location>
        <begin position="809"/>
        <end position="828"/>
    </location>
</feature>
<evidence type="ECO:0000256" key="5">
    <source>
        <dbReference type="ARBA" id="ARBA00022692"/>
    </source>
</evidence>
<feature type="region of interest" description="Disordered" evidence="10">
    <location>
        <begin position="451"/>
        <end position="475"/>
    </location>
</feature>
<sequence length="937" mass="103421">MSSALKPPDQLDEHQSTSVDHLDNLRYFSRSPHPYLRHGVGTQQDRNAGDHESDTGSGNVSDEGRRHQSQAEDQQSWRRNSNHSSTTASESGTEADDERPRFIKALPPASLRSSKGLIGGEKHDEDGLTPLLTPSQLDDEGRRLSQDYFDRKTSEEEAKAAQDKIRRRRLAELLRRTSEAGLMAAIAACVLCGKDSVTVACQWQIPILGFVMTIGTLVLSYPIKLSFLERSTRFTSPWQRFRVPASFDPATVLYPTLLPILIALVLGRTNVEAVLPNLILGLASLPQRLFPRTSRVAGFNSVHWLAANIPLLLAQSASGLSEGLVEASNASRPNQLAETLAVLYPLHHSLLQPLYYLTTTSLLISELHLLAAGLINILLHAQTPQTQVLKACLWIGGVTLFVLTFRILHWNVTLARIPKWKLRRPGHPNQERKSFVDAVKQLINLQKSVGAFSSGTDDNTSDADEDEPSVSLKERIRHRPSLSTSGIGFPLSLSRSVEPRSAIERSHTFMNGFIYDSNRPISRLRRNTVSEGQSPEALEKIRHAKSYRGWSSNLLWCLQLTPSEAQQRKWLYAGYVYFTLLVIVMLPVRLYVQEHAFQGQEPIGWALGYLLSEVDLFTDVINVMKLETWIALPPQHSYLHIPLRLSSVRHFDDLRWTVGPANTRLLIVAYWVGVLIVGLLTVFSLTAFVEVDTRRKVFHGVMVAMLVPATFVDPCFCALALALALAVFLLLEVIRAGQVQPIGNAISKFVAPYVDGRDLRGPVVVSHIFLLIGCAIPMWFSLSGTDRASPDHAKSAWPGWDLADNKRDVGMVAGVICVGMGDSAASLIGRRFGRRKWIWIGGKSLEGSAAFVVAVTVGLMAAKAWLWCGGWRDASLPDAARPGDWSTEAFMLYWGVSIAKATLCACGASFMEAVLTGANDNVVVPVALWLLVKGIGV</sequence>
<feature type="transmembrane region" description="Helical" evidence="11">
    <location>
        <begin position="763"/>
        <end position="782"/>
    </location>
</feature>
<evidence type="ECO:0000313" key="13">
    <source>
        <dbReference type="Proteomes" id="UP000799441"/>
    </source>
</evidence>
<dbReference type="EC" id="2.7.1.108" evidence="3"/>